<dbReference type="Pfam" id="PF14226">
    <property type="entry name" value="DIOX_N"/>
    <property type="match status" value="1"/>
</dbReference>
<evidence type="ECO:0000313" key="9">
    <source>
        <dbReference type="Proteomes" id="UP000017836"/>
    </source>
</evidence>
<sequence length="310" mass="35291">MGSQSVMKVPVLDFSGDLKPGAERWKALTQEVREALESPGCFAAIYNTAVPESLQKEMFSAMKELFEIPQETKMNNRSEFKYHGYRAPVPEAPFFEVTGIDHAALPENIERFTDLMWPQGNTKFNETVKTVTMKITELAKLIQIMVLESYGAEKYFDDLDKSSNYHFRMMKYKAPEGGHQVEGLKGHVDKNIVTILCPDQVGGLEVQFKDGSWAPVVLSGGSLVITIGDTFMAWTNGRLHPVRHRVMLRGYEDRYSCGLFSIPNPNVLIEAPKELVDEEHPKLFKPFDYYDYYNFYKINKECGLKEFAGV</sequence>
<organism evidence="8 9">
    <name type="scientific">Amborella trichopoda</name>
    <dbReference type="NCBI Taxonomy" id="13333"/>
    <lineage>
        <taxon>Eukaryota</taxon>
        <taxon>Viridiplantae</taxon>
        <taxon>Streptophyta</taxon>
        <taxon>Embryophyta</taxon>
        <taxon>Tracheophyta</taxon>
        <taxon>Spermatophyta</taxon>
        <taxon>Magnoliopsida</taxon>
        <taxon>Amborellales</taxon>
        <taxon>Amborellaceae</taxon>
        <taxon>Amborella</taxon>
    </lineage>
</organism>
<dbReference type="EMBL" id="KI392534">
    <property type="protein sequence ID" value="ERN14468.1"/>
    <property type="molecule type" value="Genomic_DNA"/>
</dbReference>
<dbReference type="FunFam" id="2.60.120.330:FF:000017">
    <property type="entry name" value="2-oxoglutarate-dependent dioxygenase DAO"/>
    <property type="match status" value="1"/>
</dbReference>
<evidence type="ECO:0000256" key="6">
    <source>
        <dbReference type="RuleBase" id="RU003682"/>
    </source>
</evidence>
<dbReference type="PANTHER" id="PTHR47990">
    <property type="entry name" value="2-OXOGLUTARATE (2OG) AND FE(II)-DEPENDENT OXYGENASE SUPERFAMILY PROTEIN-RELATED"/>
    <property type="match status" value="1"/>
</dbReference>
<keyword evidence="1 6" id="KW-0479">Metal-binding</keyword>
<reference evidence="9" key="1">
    <citation type="journal article" date="2013" name="Science">
        <title>The Amborella genome and the evolution of flowering plants.</title>
        <authorList>
            <consortium name="Amborella Genome Project"/>
        </authorList>
    </citation>
    <scope>NUCLEOTIDE SEQUENCE [LARGE SCALE GENOMIC DNA]</scope>
</reference>
<evidence type="ECO:0000256" key="3">
    <source>
        <dbReference type="ARBA" id="ARBA00054658"/>
    </source>
</evidence>
<dbReference type="STRING" id="13333.U5D283"/>
<dbReference type="GO" id="GO:0016706">
    <property type="term" value="F:2-oxoglutarate-dependent dioxygenase activity"/>
    <property type="evidence" value="ECO:0000318"/>
    <property type="project" value="GO_Central"/>
</dbReference>
<comment type="similarity">
    <text evidence="6">Belongs to the iron/ascorbate-dependent oxidoreductase family.</text>
</comment>
<keyword evidence="6" id="KW-0560">Oxidoreductase</keyword>
<dbReference type="OMA" id="MHAYAER"/>
<dbReference type="PROSITE" id="PS51471">
    <property type="entry name" value="FE2OG_OXY"/>
    <property type="match status" value="1"/>
</dbReference>
<dbReference type="Pfam" id="PF03171">
    <property type="entry name" value="2OG-FeII_Oxy"/>
    <property type="match status" value="1"/>
</dbReference>
<evidence type="ECO:0000256" key="1">
    <source>
        <dbReference type="ARBA" id="ARBA00022723"/>
    </source>
</evidence>
<keyword evidence="9" id="KW-1185">Reference proteome</keyword>
<dbReference type="OrthoDB" id="288590at2759"/>
<dbReference type="eggNOG" id="KOG0143">
    <property type="taxonomic scope" value="Eukaryota"/>
</dbReference>
<protein>
    <recommendedName>
        <fullName evidence="4">2-oxoglutarate-dependent dioxygenase DAO</fullName>
    </recommendedName>
    <alternativeName>
        <fullName evidence="5">Protein DIOXYGENASE FOR AUXIN OXIDATION</fullName>
    </alternativeName>
</protein>
<gene>
    <name evidence="8" type="ORF">AMTR_s00174p00019750</name>
</gene>
<dbReference type="InterPro" id="IPR026992">
    <property type="entry name" value="DIOX_N"/>
</dbReference>
<dbReference type="GO" id="GO:0046872">
    <property type="term" value="F:metal ion binding"/>
    <property type="evidence" value="ECO:0007669"/>
    <property type="project" value="UniProtKB-KW"/>
</dbReference>
<dbReference type="InterPro" id="IPR027443">
    <property type="entry name" value="IPNS-like_sf"/>
</dbReference>
<dbReference type="Gramene" id="ERN14468">
    <property type="protein sequence ID" value="ERN14468"/>
    <property type="gene ID" value="AMTR_s00174p00019750"/>
</dbReference>
<evidence type="ECO:0000313" key="8">
    <source>
        <dbReference type="EMBL" id="ERN14468.1"/>
    </source>
</evidence>
<comment type="function">
    <text evidence="3">2-oxoglutarate-dependent dioxygenase essential for auxin catabolism and maintenance of auxin homeostasis in reproductive organs. Catalyzes the irreversible oxidation of indole-3-acetic acid (IAA) to the biologically inactive 2-oxoindole-3-acetic acid (OxIAA).</text>
</comment>
<proteinExistence type="inferred from homology"/>
<dbReference type="InterPro" id="IPR050231">
    <property type="entry name" value="Iron_ascorbate_oxido_reductase"/>
</dbReference>
<dbReference type="AlphaFoldDB" id="U5D283"/>
<dbReference type="Proteomes" id="UP000017836">
    <property type="component" value="Unassembled WGS sequence"/>
</dbReference>
<dbReference type="InterPro" id="IPR044861">
    <property type="entry name" value="IPNS-like_FE2OG_OXY"/>
</dbReference>
<feature type="domain" description="Fe2OG dioxygenase" evidence="7">
    <location>
        <begin position="162"/>
        <end position="263"/>
    </location>
</feature>
<evidence type="ECO:0000256" key="5">
    <source>
        <dbReference type="ARBA" id="ARBA00076740"/>
    </source>
</evidence>
<evidence type="ECO:0000259" key="7">
    <source>
        <dbReference type="PROSITE" id="PS51471"/>
    </source>
</evidence>
<dbReference type="InterPro" id="IPR005123">
    <property type="entry name" value="Oxoglu/Fe-dep_dioxygenase_dom"/>
</dbReference>
<accession>U5D283</accession>
<evidence type="ECO:0000256" key="4">
    <source>
        <dbReference type="ARBA" id="ARBA00074102"/>
    </source>
</evidence>
<name>U5D283_AMBTC</name>
<dbReference type="HOGENOM" id="CLU_010119_3_1_1"/>
<evidence type="ECO:0000256" key="2">
    <source>
        <dbReference type="ARBA" id="ARBA00023004"/>
    </source>
</evidence>
<keyword evidence="2 6" id="KW-0408">Iron</keyword>
<dbReference type="Gene3D" id="2.60.120.330">
    <property type="entry name" value="B-lactam Antibiotic, Isopenicillin N Synthase, Chain"/>
    <property type="match status" value="1"/>
</dbReference>
<dbReference type="KEGG" id="atr:18442724"/>
<dbReference type="SUPFAM" id="SSF51197">
    <property type="entry name" value="Clavaminate synthase-like"/>
    <property type="match status" value="1"/>
</dbReference>